<organism evidence="10 11">
    <name type="scientific">Stichopus japonicus</name>
    <name type="common">Sea cucumber</name>
    <dbReference type="NCBI Taxonomy" id="307972"/>
    <lineage>
        <taxon>Eukaryota</taxon>
        <taxon>Metazoa</taxon>
        <taxon>Echinodermata</taxon>
        <taxon>Eleutherozoa</taxon>
        <taxon>Echinozoa</taxon>
        <taxon>Holothuroidea</taxon>
        <taxon>Aspidochirotacea</taxon>
        <taxon>Aspidochirotida</taxon>
        <taxon>Stichopodidae</taxon>
        <taxon>Apostichopus</taxon>
    </lineage>
</organism>
<dbReference type="SMART" id="SM00355">
    <property type="entry name" value="ZnF_C2H2"/>
    <property type="match status" value="3"/>
</dbReference>
<dbReference type="EMBL" id="MRZV01000003">
    <property type="protein sequence ID" value="PIK62930.1"/>
    <property type="molecule type" value="Genomic_DNA"/>
</dbReference>
<evidence type="ECO:0000259" key="8">
    <source>
        <dbReference type="PROSITE" id="PS50157"/>
    </source>
</evidence>
<feature type="compositionally biased region" description="Basic and acidic residues" evidence="7">
    <location>
        <begin position="482"/>
        <end position="494"/>
    </location>
</feature>
<evidence type="ECO:0000256" key="2">
    <source>
        <dbReference type="ARBA" id="ARBA00022723"/>
    </source>
</evidence>
<sequence length="509" mass="58198">MMPCPPGIGPFDAPAMFGNDPVRFEQPPFGMGLENMMNMNNAPGPGNFMMPGPFGPQGPPGPQWPLDFPGEMPAMGPFMDGPQMMGPRFPFPNRPTDFRNDQVQGMKRKVTGNQQKSNRAKQRKRSNSESKTQTKPTKEVKKVTPVLDYNAESLKLMDQIARGSKPHQLALIKKIGINEKFENRDLLPWMCYLCDQENDTWQEYVNHCKSTKHKSQAIGLGTTLKKEEKARVHNAFKKLPFTGVSFSIGRTQAGDKPLEDKTQSLPHLESSLNHETFSPVGEGYLDPVDFFPGHKIQHWRVTKERSAGLQECKPCGRFFMLKDRLQNHLKSEGHQKRETFLKQRYGNSWLEYYWYNQSKPRERGDAEPMGVAFVLPVSGYFCKLCSKFYNSEITAKDVHCRSDSHIEKVKEWDREQLTKKDSVSMKVKQSDIEAAVKETDQQRKNTRWQPAKITLDTSTIFLVDSDEEESQEYDGKQVTTDRQSEKKGREDKKSTGGTEREEDLEEGEL</sequence>
<dbReference type="OrthoDB" id="10072641at2759"/>
<evidence type="ECO:0000256" key="7">
    <source>
        <dbReference type="SAM" id="MobiDB-lite"/>
    </source>
</evidence>
<evidence type="ECO:0000256" key="3">
    <source>
        <dbReference type="ARBA" id="ARBA00022771"/>
    </source>
</evidence>
<evidence type="ECO:0000259" key="9">
    <source>
        <dbReference type="PROSITE" id="PS50171"/>
    </source>
</evidence>
<dbReference type="InterPro" id="IPR003604">
    <property type="entry name" value="Matrin/U1-like-C_Znf_C2H2"/>
</dbReference>
<protein>
    <submittedName>
        <fullName evidence="10">Putative proteoglycan 4</fullName>
    </submittedName>
</protein>
<dbReference type="InterPro" id="IPR013087">
    <property type="entry name" value="Znf_C2H2_type"/>
</dbReference>
<dbReference type="SUPFAM" id="SSF57667">
    <property type="entry name" value="beta-beta-alpha zinc fingers"/>
    <property type="match status" value="2"/>
</dbReference>
<dbReference type="PANTHER" id="PTHR15491">
    <property type="match status" value="1"/>
</dbReference>
<dbReference type="GO" id="GO:0003676">
    <property type="term" value="F:nucleic acid binding"/>
    <property type="evidence" value="ECO:0007669"/>
    <property type="project" value="InterPro"/>
</dbReference>
<accession>A0A2G8LRX3</accession>
<feature type="non-terminal residue" evidence="10">
    <location>
        <position position="509"/>
    </location>
</feature>
<evidence type="ECO:0000256" key="4">
    <source>
        <dbReference type="ARBA" id="ARBA00022833"/>
    </source>
</evidence>
<dbReference type="SMART" id="SM00451">
    <property type="entry name" value="ZnF_U1"/>
    <property type="match status" value="3"/>
</dbReference>
<evidence type="ECO:0000256" key="6">
    <source>
        <dbReference type="PROSITE-ProRule" id="PRU00042"/>
    </source>
</evidence>
<proteinExistence type="predicted"/>
<feature type="compositionally biased region" description="Acidic residues" evidence="7">
    <location>
        <begin position="500"/>
        <end position="509"/>
    </location>
</feature>
<feature type="domain" description="C2H2-type" evidence="8">
    <location>
        <begin position="310"/>
        <end position="339"/>
    </location>
</feature>
<name>A0A2G8LRX3_STIJA</name>
<evidence type="ECO:0000256" key="5">
    <source>
        <dbReference type="ARBA" id="ARBA00023242"/>
    </source>
</evidence>
<keyword evidence="5" id="KW-0539">Nucleus</keyword>
<feature type="region of interest" description="Disordered" evidence="7">
    <location>
        <begin position="465"/>
        <end position="509"/>
    </location>
</feature>
<dbReference type="Proteomes" id="UP000230750">
    <property type="component" value="Unassembled WGS sequence"/>
</dbReference>
<comment type="subcellular location">
    <subcellularLocation>
        <location evidence="1">Nucleus</location>
    </subcellularLocation>
</comment>
<keyword evidence="3 6" id="KW-0863">Zinc-finger</keyword>
<dbReference type="PROSITE" id="PS50157">
    <property type="entry name" value="ZINC_FINGER_C2H2_2"/>
    <property type="match status" value="1"/>
</dbReference>
<reference evidence="10 11" key="1">
    <citation type="journal article" date="2017" name="PLoS Biol.">
        <title>The sea cucumber genome provides insights into morphological evolution and visceral regeneration.</title>
        <authorList>
            <person name="Zhang X."/>
            <person name="Sun L."/>
            <person name="Yuan J."/>
            <person name="Sun Y."/>
            <person name="Gao Y."/>
            <person name="Zhang L."/>
            <person name="Li S."/>
            <person name="Dai H."/>
            <person name="Hamel J.F."/>
            <person name="Liu C."/>
            <person name="Yu Y."/>
            <person name="Liu S."/>
            <person name="Lin W."/>
            <person name="Guo K."/>
            <person name="Jin S."/>
            <person name="Xu P."/>
            <person name="Storey K.B."/>
            <person name="Huan P."/>
            <person name="Zhang T."/>
            <person name="Zhou Y."/>
            <person name="Zhang J."/>
            <person name="Lin C."/>
            <person name="Li X."/>
            <person name="Xing L."/>
            <person name="Huo D."/>
            <person name="Sun M."/>
            <person name="Wang L."/>
            <person name="Mercier A."/>
            <person name="Li F."/>
            <person name="Yang H."/>
            <person name="Xiang J."/>
        </authorList>
    </citation>
    <scope>NUCLEOTIDE SEQUENCE [LARGE SCALE GENOMIC DNA]</scope>
    <source>
        <strain evidence="10">Shaxun</strain>
        <tissue evidence="10">Muscle</tissue>
    </source>
</reference>
<evidence type="ECO:0000256" key="1">
    <source>
        <dbReference type="ARBA" id="ARBA00004123"/>
    </source>
</evidence>
<evidence type="ECO:0000313" key="10">
    <source>
        <dbReference type="EMBL" id="PIK62930.1"/>
    </source>
</evidence>
<dbReference type="PROSITE" id="PS00028">
    <property type="entry name" value="ZINC_FINGER_C2H2_1"/>
    <property type="match status" value="1"/>
</dbReference>
<dbReference type="PANTHER" id="PTHR15491:SF9">
    <property type="entry name" value="CIP1-INTERACTING ZINC FINGER PROTEIN"/>
    <property type="match status" value="1"/>
</dbReference>
<dbReference type="PROSITE" id="PS50171">
    <property type="entry name" value="ZF_MATRIN"/>
    <property type="match status" value="1"/>
</dbReference>
<dbReference type="GO" id="GO:0008270">
    <property type="term" value="F:zinc ion binding"/>
    <property type="evidence" value="ECO:0007669"/>
    <property type="project" value="UniProtKB-KW"/>
</dbReference>
<feature type="domain" description="Matrin-type" evidence="9">
    <location>
        <begin position="380"/>
        <end position="411"/>
    </location>
</feature>
<dbReference type="InterPro" id="IPR026811">
    <property type="entry name" value="CIZ1"/>
</dbReference>
<dbReference type="InterPro" id="IPR000690">
    <property type="entry name" value="Matrin/U1-C_Znf_C2H2"/>
</dbReference>
<evidence type="ECO:0000313" key="11">
    <source>
        <dbReference type="Proteomes" id="UP000230750"/>
    </source>
</evidence>
<keyword evidence="4" id="KW-0862">Zinc</keyword>
<keyword evidence="2" id="KW-0479">Metal-binding</keyword>
<dbReference type="InterPro" id="IPR036236">
    <property type="entry name" value="Znf_C2H2_sf"/>
</dbReference>
<dbReference type="STRING" id="307972.A0A2G8LRX3"/>
<dbReference type="GO" id="GO:0005634">
    <property type="term" value="C:nucleus"/>
    <property type="evidence" value="ECO:0007669"/>
    <property type="project" value="UniProtKB-SubCell"/>
</dbReference>
<dbReference type="AlphaFoldDB" id="A0A2G8LRX3"/>
<comment type="caution">
    <text evidence="10">The sequence shown here is derived from an EMBL/GenBank/DDBJ whole genome shotgun (WGS) entry which is preliminary data.</text>
</comment>
<feature type="region of interest" description="Disordered" evidence="7">
    <location>
        <begin position="105"/>
        <end position="139"/>
    </location>
</feature>
<gene>
    <name evidence="10" type="ORF">BSL78_00165</name>
</gene>
<keyword evidence="11" id="KW-1185">Reference proteome</keyword>